<evidence type="ECO:0000259" key="2">
    <source>
        <dbReference type="Pfam" id="PF13505"/>
    </source>
</evidence>
<sequence>MRKLIWGSALGLLGAFAPAVSFADGYIGLNYTQLEQNDRFFGEDEFDTGEVFARLGGHINRYFATELRLGTTLNDKSEDGEEYRFNYHVGAYIQLGYQFDFWRPYLLLGYTYGEEDATLNNNIRYDDETATIKDTSYGAGVDVNIGENFGINAEYVQYYDIGDVSFKGPSAGVFYKF</sequence>
<keyword evidence="1" id="KW-0732">Signal</keyword>
<dbReference type="RefSeq" id="WP_194856228.1">
    <property type="nucleotide sequence ID" value="NZ_ARXR01000017.1"/>
</dbReference>
<dbReference type="EMBL" id="ARXR01000017">
    <property type="protein sequence ID" value="MBF5053548.1"/>
    <property type="molecule type" value="Genomic_DNA"/>
</dbReference>
<gene>
    <name evidence="3" type="ORF">ISO4_02150</name>
</gene>
<dbReference type="Pfam" id="PF13505">
    <property type="entry name" value="OMP_b-brl"/>
    <property type="match status" value="1"/>
</dbReference>
<keyword evidence="4" id="KW-1185">Reference proteome</keyword>
<reference evidence="3 4" key="1">
    <citation type="submission" date="2012-09" db="EMBL/GenBank/DDBJ databases">
        <title>Genome Sequence of alkane-degrading Bacterium Alcanivorax venustensis ISO4.</title>
        <authorList>
            <person name="Lai Q."/>
            <person name="Shao Z."/>
        </authorList>
    </citation>
    <scope>NUCLEOTIDE SEQUENCE [LARGE SCALE GENOMIC DNA]</scope>
    <source>
        <strain evidence="3 4">ISO4</strain>
    </source>
</reference>
<feature type="domain" description="Outer membrane protein beta-barrel" evidence="2">
    <location>
        <begin position="10"/>
        <end position="177"/>
    </location>
</feature>
<dbReference type="InterPro" id="IPR027385">
    <property type="entry name" value="Beta-barrel_OMP"/>
</dbReference>
<evidence type="ECO:0000313" key="4">
    <source>
        <dbReference type="Proteomes" id="UP000644441"/>
    </source>
</evidence>
<evidence type="ECO:0000313" key="3">
    <source>
        <dbReference type="EMBL" id="MBF5053548.1"/>
    </source>
</evidence>
<organism evidence="3 4">
    <name type="scientific">Alloalcanivorax venustensis ISO4</name>
    <dbReference type="NCBI Taxonomy" id="1177184"/>
    <lineage>
        <taxon>Bacteria</taxon>
        <taxon>Pseudomonadati</taxon>
        <taxon>Pseudomonadota</taxon>
        <taxon>Gammaproteobacteria</taxon>
        <taxon>Oceanospirillales</taxon>
        <taxon>Alcanivoracaceae</taxon>
        <taxon>Alloalcanivorax</taxon>
    </lineage>
</organism>
<dbReference type="Proteomes" id="UP000644441">
    <property type="component" value="Unassembled WGS sequence"/>
</dbReference>
<dbReference type="InterPro" id="IPR011250">
    <property type="entry name" value="OMP/PagP_B-barrel"/>
</dbReference>
<proteinExistence type="predicted"/>
<dbReference type="Gene3D" id="2.40.160.20">
    <property type="match status" value="1"/>
</dbReference>
<dbReference type="SUPFAM" id="SSF56925">
    <property type="entry name" value="OMPA-like"/>
    <property type="match status" value="1"/>
</dbReference>
<comment type="caution">
    <text evidence="3">The sequence shown here is derived from an EMBL/GenBank/DDBJ whole genome shotgun (WGS) entry which is preliminary data.</text>
</comment>
<accession>A0ABS0AHD6</accession>
<name>A0ABS0AHD6_9GAMM</name>
<protein>
    <recommendedName>
        <fullName evidence="2">Outer membrane protein beta-barrel domain-containing protein</fullName>
    </recommendedName>
</protein>
<evidence type="ECO:0000256" key="1">
    <source>
        <dbReference type="ARBA" id="ARBA00022729"/>
    </source>
</evidence>